<name>A0ABR3SYQ4_9PEZI</name>
<feature type="region of interest" description="Disordered" evidence="1">
    <location>
        <begin position="1"/>
        <end position="102"/>
    </location>
</feature>
<comment type="caution">
    <text evidence="2">The sequence shown here is derived from an EMBL/GenBank/DDBJ whole genome shotgun (WGS) entry which is preliminary data.</text>
</comment>
<accession>A0ABR3SYQ4</accession>
<feature type="compositionally biased region" description="Basic and acidic residues" evidence="1">
    <location>
        <begin position="337"/>
        <end position="374"/>
    </location>
</feature>
<proteinExistence type="predicted"/>
<feature type="compositionally biased region" description="Basic residues" evidence="1">
    <location>
        <begin position="164"/>
        <end position="173"/>
    </location>
</feature>
<dbReference type="Proteomes" id="UP001521116">
    <property type="component" value="Unassembled WGS sequence"/>
</dbReference>
<feature type="compositionally biased region" description="Low complexity" evidence="1">
    <location>
        <begin position="260"/>
        <end position="273"/>
    </location>
</feature>
<keyword evidence="3" id="KW-1185">Reference proteome</keyword>
<organism evidence="2 3">
    <name type="scientific">Neofusicoccum ribis</name>
    <dbReference type="NCBI Taxonomy" id="45134"/>
    <lineage>
        <taxon>Eukaryota</taxon>
        <taxon>Fungi</taxon>
        <taxon>Dikarya</taxon>
        <taxon>Ascomycota</taxon>
        <taxon>Pezizomycotina</taxon>
        <taxon>Dothideomycetes</taxon>
        <taxon>Dothideomycetes incertae sedis</taxon>
        <taxon>Botryosphaeriales</taxon>
        <taxon>Botryosphaeriaceae</taxon>
        <taxon>Neofusicoccum</taxon>
    </lineage>
</organism>
<reference evidence="2 3" key="1">
    <citation type="submission" date="2024-02" db="EMBL/GenBank/DDBJ databases">
        <title>De novo assembly and annotation of 12 fungi associated with fruit tree decline syndrome in Ontario, Canada.</title>
        <authorList>
            <person name="Sulman M."/>
            <person name="Ellouze W."/>
            <person name="Ilyukhin E."/>
        </authorList>
    </citation>
    <scope>NUCLEOTIDE SEQUENCE [LARGE SCALE GENOMIC DNA]</scope>
    <source>
        <strain evidence="2 3">M1-105</strain>
    </source>
</reference>
<feature type="compositionally biased region" description="Low complexity" evidence="1">
    <location>
        <begin position="22"/>
        <end position="53"/>
    </location>
</feature>
<feature type="compositionally biased region" description="Low complexity" evidence="1">
    <location>
        <begin position="62"/>
        <end position="73"/>
    </location>
</feature>
<sequence>MAPHHSLYPVRTASLQRHHSYTSSPSPTSAPTSAPRMDQYATTTSRSGATSTHARLHKRGGSSNSNCSAPSPSVRSHSPDLSSLPYRHVDTSGMQEEGRRSLDLAVSSARKLRPYLRKLHTRDDVSLDLSIPAPDLGSPSGLGIHEFGPPPRSVTDVTFTSTGARHRHVHHRSTSGNSDFSSSSSGRRQPTAPFLRHTPRQFSDLSEHSQPPSIYDEECIAEAGDIMSDDDLLYRQHAGDARRRSGSMSSTPNAPAPLHSVSSGSVSRLGSRSQTSLSNLYDPARQRRDTMRSETATSPSSRTSLDRAVGLIRGRESPVDPASRAASIRALRAEFQAKEEAKERKAEKEAAKRRDREERKRAKLEERHPRRPEMEEINEKDDSTVDAGEYSSVPSSNTTAHNSVLPPYVLQSSAPKPQRTSTGGKRPRRRVKGRWATFVAWFRTRLLRLKCI</sequence>
<dbReference type="EMBL" id="JAJVDC020000032">
    <property type="protein sequence ID" value="KAL1632222.1"/>
    <property type="molecule type" value="Genomic_DNA"/>
</dbReference>
<feature type="compositionally biased region" description="Low complexity" evidence="1">
    <location>
        <begin position="174"/>
        <end position="185"/>
    </location>
</feature>
<feature type="compositionally biased region" description="Polar residues" evidence="1">
    <location>
        <begin position="293"/>
        <end position="303"/>
    </location>
</feature>
<evidence type="ECO:0000256" key="1">
    <source>
        <dbReference type="SAM" id="MobiDB-lite"/>
    </source>
</evidence>
<feature type="region of interest" description="Disordered" evidence="1">
    <location>
        <begin position="238"/>
        <end position="324"/>
    </location>
</feature>
<gene>
    <name evidence="2" type="ORF">SLS56_003802</name>
</gene>
<feature type="compositionally biased region" description="Polar residues" evidence="1">
    <location>
        <begin position="410"/>
        <end position="422"/>
    </location>
</feature>
<feature type="compositionally biased region" description="Polar residues" evidence="1">
    <location>
        <begin position="200"/>
        <end position="212"/>
    </location>
</feature>
<feature type="region of interest" description="Disordered" evidence="1">
    <location>
        <begin position="337"/>
        <end position="430"/>
    </location>
</feature>
<feature type="compositionally biased region" description="Polar residues" evidence="1">
    <location>
        <begin position="392"/>
        <end position="402"/>
    </location>
</feature>
<feature type="region of interest" description="Disordered" evidence="1">
    <location>
        <begin position="163"/>
        <end position="213"/>
    </location>
</feature>
<protein>
    <submittedName>
        <fullName evidence="2">Uncharacterized protein</fullName>
    </submittedName>
</protein>
<evidence type="ECO:0000313" key="2">
    <source>
        <dbReference type="EMBL" id="KAL1632222.1"/>
    </source>
</evidence>
<evidence type="ECO:0000313" key="3">
    <source>
        <dbReference type="Proteomes" id="UP001521116"/>
    </source>
</evidence>